<reference evidence="6" key="1">
    <citation type="submission" date="2023-04" db="EMBL/GenBank/DDBJ databases">
        <title>Phytophthora lilii NBRC 32176.</title>
        <authorList>
            <person name="Ichikawa N."/>
            <person name="Sato H."/>
            <person name="Tonouchi N."/>
        </authorList>
    </citation>
    <scope>NUCLEOTIDE SEQUENCE</scope>
    <source>
        <strain evidence="6">NBRC 32176</strain>
    </source>
</reference>
<feature type="compositionally biased region" description="Acidic residues" evidence="5">
    <location>
        <begin position="119"/>
        <end position="128"/>
    </location>
</feature>
<protein>
    <submittedName>
        <fullName evidence="6">Unnamed protein product</fullName>
    </submittedName>
</protein>
<dbReference type="GO" id="GO:0046540">
    <property type="term" value="C:U4/U6 x U5 tri-snRNP complex"/>
    <property type="evidence" value="ECO:0007669"/>
    <property type="project" value="TreeGrafter"/>
</dbReference>
<dbReference type="AlphaFoldDB" id="A0A9W6WPI3"/>
<feature type="compositionally biased region" description="Gly residues" evidence="5">
    <location>
        <begin position="135"/>
        <end position="145"/>
    </location>
</feature>
<evidence type="ECO:0000256" key="4">
    <source>
        <dbReference type="ARBA" id="ARBA00023242"/>
    </source>
</evidence>
<dbReference type="OrthoDB" id="30343at2759"/>
<proteinExistence type="predicted"/>
<keyword evidence="2" id="KW-0863">Zinc-finger</keyword>
<evidence type="ECO:0000256" key="2">
    <source>
        <dbReference type="ARBA" id="ARBA00022771"/>
    </source>
</evidence>
<keyword evidence="7" id="KW-1185">Reference proteome</keyword>
<feature type="region of interest" description="Disordered" evidence="5">
    <location>
        <begin position="74"/>
        <end position="145"/>
    </location>
</feature>
<organism evidence="6 7">
    <name type="scientific">Phytophthora lilii</name>
    <dbReference type="NCBI Taxonomy" id="2077276"/>
    <lineage>
        <taxon>Eukaryota</taxon>
        <taxon>Sar</taxon>
        <taxon>Stramenopiles</taxon>
        <taxon>Oomycota</taxon>
        <taxon>Peronosporomycetes</taxon>
        <taxon>Peronosporales</taxon>
        <taxon>Peronosporaceae</taxon>
        <taxon>Phytophthora</taxon>
    </lineage>
</organism>
<dbReference type="GO" id="GO:0008270">
    <property type="term" value="F:zinc ion binding"/>
    <property type="evidence" value="ECO:0007669"/>
    <property type="project" value="UniProtKB-KW"/>
</dbReference>
<evidence type="ECO:0000313" key="7">
    <source>
        <dbReference type="Proteomes" id="UP001165083"/>
    </source>
</evidence>
<feature type="compositionally biased region" description="Basic residues" evidence="5">
    <location>
        <begin position="82"/>
        <end position="95"/>
    </location>
</feature>
<dbReference type="GO" id="GO:0005681">
    <property type="term" value="C:spliceosomal complex"/>
    <property type="evidence" value="ECO:0007669"/>
    <property type="project" value="InterPro"/>
</dbReference>
<keyword evidence="1" id="KW-0479">Metal-binding</keyword>
<keyword evidence="4" id="KW-0539">Nucleus</keyword>
<dbReference type="Proteomes" id="UP001165083">
    <property type="component" value="Unassembled WGS sequence"/>
</dbReference>
<dbReference type="EMBL" id="BSXW01000056">
    <property type="protein sequence ID" value="GMF10900.1"/>
    <property type="molecule type" value="Genomic_DNA"/>
</dbReference>
<dbReference type="PANTHER" id="PTHR45986">
    <property type="entry name" value="ZINC FINGER MATRIN-TYPE PROTEIN 2"/>
    <property type="match status" value="1"/>
</dbReference>
<name>A0A9W6WPI3_9STRA</name>
<evidence type="ECO:0000256" key="3">
    <source>
        <dbReference type="ARBA" id="ARBA00022833"/>
    </source>
</evidence>
<dbReference type="InterPro" id="IPR040107">
    <property type="entry name" value="Snu23"/>
</dbReference>
<evidence type="ECO:0000313" key="6">
    <source>
        <dbReference type="EMBL" id="GMF10900.1"/>
    </source>
</evidence>
<dbReference type="GO" id="GO:0000398">
    <property type="term" value="P:mRNA splicing, via spliceosome"/>
    <property type="evidence" value="ECO:0007669"/>
    <property type="project" value="InterPro"/>
</dbReference>
<evidence type="ECO:0000256" key="5">
    <source>
        <dbReference type="SAM" id="MobiDB-lite"/>
    </source>
</evidence>
<keyword evidence="3" id="KW-0862">Zinc</keyword>
<dbReference type="PANTHER" id="PTHR45986:SF1">
    <property type="entry name" value="ZINC FINGER MATRIN-TYPE PROTEIN 2"/>
    <property type="match status" value="1"/>
</dbReference>
<evidence type="ECO:0000256" key="1">
    <source>
        <dbReference type="ARBA" id="ARBA00022723"/>
    </source>
</evidence>
<sequence>MRVERSTVDQVKNRLQSASKRKWDPLMTKKLDAMEGWLLLLLTAPDCSRADSQTFVSIVLVSHHTDYEKKLKAAEEEEARVKRQKKEQKKAKKLGKSTSDQDSADNSDETATDKKSEAADEEVPDADAEMMAMMGFGGFGGSKKS</sequence>
<accession>A0A9W6WPI3</accession>
<gene>
    <name evidence="6" type="ORF">Plil01_000165900</name>
</gene>
<comment type="caution">
    <text evidence="6">The sequence shown here is derived from an EMBL/GenBank/DDBJ whole genome shotgun (WGS) entry which is preliminary data.</text>
</comment>